<proteinExistence type="inferred from homology"/>
<comment type="pathway">
    <text evidence="2">Isoprenoid biosynthesis; isopentenyl diphosphate biosynthesis via DXP pathway; isopentenyl diphosphate from 1-deoxy-D-xylulose 5-phosphate: step 2/6.</text>
</comment>
<evidence type="ECO:0000256" key="5">
    <source>
        <dbReference type="ARBA" id="ARBA00019056"/>
    </source>
</evidence>
<evidence type="ECO:0000313" key="9">
    <source>
        <dbReference type="EMBL" id="TFE72925.1"/>
    </source>
</evidence>
<reference evidence="9 10" key="1">
    <citation type="submission" date="2016-05" db="EMBL/GenBank/DDBJ databases">
        <title>Diversity and Homogeneity among Thermoacidophilic Verrucomicrobia Methanotrophs Linked with Geographical Origin.</title>
        <authorList>
            <person name="Erikstad H.-A."/>
            <person name="Smestad N.B."/>
            <person name="Ceballos R.M."/>
            <person name="Birkeland N.-K."/>
        </authorList>
    </citation>
    <scope>NUCLEOTIDE SEQUENCE [LARGE SCALE GENOMIC DNA]</scope>
    <source>
        <strain evidence="9 10">Phi</strain>
    </source>
</reference>
<dbReference type="GO" id="GO:0050518">
    <property type="term" value="F:2-C-methyl-D-erythritol 4-phosphate cytidylyltransferase activity"/>
    <property type="evidence" value="ECO:0007669"/>
    <property type="project" value="UniProtKB-EC"/>
</dbReference>
<dbReference type="InterPro" id="IPR034683">
    <property type="entry name" value="IspD/TarI"/>
</dbReference>
<dbReference type="InterPro" id="IPR001228">
    <property type="entry name" value="IspD"/>
</dbReference>
<comment type="similarity">
    <text evidence="3">Belongs to the IspD/TarI cytidylyltransferase family. IspD subfamily.</text>
</comment>
<keyword evidence="10" id="KW-1185">Reference proteome</keyword>
<dbReference type="PANTHER" id="PTHR32125:SF4">
    <property type="entry name" value="2-C-METHYL-D-ERYTHRITOL 4-PHOSPHATE CYTIDYLYLTRANSFERASE, CHLOROPLASTIC"/>
    <property type="match status" value="1"/>
</dbReference>
<accession>A0A4Y8PHK5</accession>
<name>A0A4Y8PHK5_9BACT</name>
<dbReference type="FunFam" id="3.90.550.10:FF:000003">
    <property type="entry name" value="2-C-methyl-D-erythritol 4-phosphate cytidylyltransferase"/>
    <property type="match status" value="1"/>
</dbReference>
<protein>
    <recommendedName>
        <fullName evidence="5">2-C-methyl-D-erythritol 4-phosphate cytidylyltransferase</fullName>
        <ecNumber evidence="4">2.7.7.60</ecNumber>
    </recommendedName>
</protein>
<dbReference type="Proteomes" id="UP000297713">
    <property type="component" value="Unassembled WGS sequence"/>
</dbReference>
<keyword evidence="8" id="KW-0414">Isoprene biosynthesis</keyword>
<dbReference type="InterPro" id="IPR050088">
    <property type="entry name" value="IspD/TarI_cytidylyltransf_bact"/>
</dbReference>
<dbReference type="OrthoDB" id="9806837at2"/>
<organism evidence="9 10">
    <name type="scientific">Methylacidiphilum caldifontis</name>
    <dbReference type="NCBI Taxonomy" id="2795386"/>
    <lineage>
        <taxon>Bacteria</taxon>
        <taxon>Pseudomonadati</taxon>
        <taxon>Verrucomicrobiota</taxon>
        <taxon>Methylacidiphilae</taxon>
        <taxon>Methylacidiphilales</taxon>
        <taxon>Methylacidiphilaceae</taxon>
        <taxon>Methylacidiphilum (ex Ratnadevi et al. 2023)</taxon>
    </lineage>
</organism>
<dbReference type="RefSeq" id="WP_134438981.1">
    <property type="nucleotide sequence ID" value="NZ_LXQC01000013.1"/>
</dbReference>
<evidence type="ECO:0000256" key="3">
    <source>
        <dbReference type="ARBA" id="ARBA00009789"/>
    </source>
</evidence>
<dbReference type="NCBIfam" id="TIGR00453">
    <property type="entry name" value="ispD"/>
    <property type="match status" value="1"/>
</dbReference>
<evidence type="ECO:0000256" key="4">
    <source>
        <dbReference type="ARBA" id="ARBA00012526"/>
    </source>
</evidence>
<dbReference type="EC" id="2.7.7.60" evidence="4"/>
<evidence type="ECO:0000256" key="8">
    <source>
        <dbReference type="ARBA" id="ARBA00023229"/>
    </source>
</evidence>
<keyword evidence="6 9" id="KW-0808">Transferase</keyword>
<evidence type="ECO:0000256" key="1">
    <source>
        <dbReference type="ARBA" id="ARBA00001282"/>
    </source>
</evidence>
<keyword evidence="7 9" id="KW-0548">Nucleotidyltransferase</keyword>
<dbReference type="InterPro" id="IPR018294">
    <property type="entry name" value="ISPD_synthase_CS"/>
</dbReference>
<sequence>MKAPIGSILVAAGQSRRMGFDKIFKPFSNGLCPLEICLCTISRSPLVGQIVVVVSKENIQRAEQTVSGFSLDKQLKVVMGGKERQDSVYQGFLALDEGFEYVMIHDSARPFVTEELIEKVYQAAVEAGAAICGKPCSDTVKEVGEQAQVLRTLDRSKIWTVQTPQIFRRPLLQKAYLELYSHGKIVTDDASAIEMIGENVKVVRYTGTNLKMTIPEDWEIAELLLEKKERLQPQPRS</sequence>
<evidence type="ECO:0000256" key="2">
    <source>
        <dbReference type="ARBA" id="ARBA00004787"/>
    </source>
</evidence>
<evidence type="ECO:0000256" key="6">
    <source>
        <dbReference type="ARBA" id="ARBA00022679"/>
    </source>
</evidence>
<dbReference type="AlphaFoldDB" id="A0A4Y8PHK5"/>
<dbReference type="EMBL" id="LXQC01000013">
    <property type="protein sequence ID" value="TFE72925.1"/>
    <property type="molecule type" value="Genomic_DNA"/>
</dbReference>
<dbReference type="PROSITE" id="PS01295">
    <property type="entry name" value="ISPD"/>
    <property type="match status" value="1"/>
</dbReference>
<evidence type="ECO:0000313" key="10">
    <source>
        <dbReference type="Proteomes" id="UP000297713"/>
    </source>
</evidence>
<comment type="catalytic activity">
    <reaction evidence="1">
        <text>2-C-methyl-D-erythritol 4-phosphate + CTP + H(+) = 4-CDP-2-C-methyl-D-erythritol + diphosphate</text>
        <dbReference type="Rhea" id="RHEA:13429"/>
        <dbReference type="ChEBI" id="CHEBI:15378"/>
        <dbReference type="ChEBI" id="CHEBI:33019"/>
        <dbReference type="ChEBI" id="CHEBI:37563"/>
        <dbReference type="ChEBI" id="CHEBI:57823"/>
        <dbReference type="ChEBI" id="CHEBI:58262"/>
        <dbReference type="EC" id="2.7.7.60"/>
    </reaction>
</comment>
<dbReference type="UniPathway" id="UPA00056">
    <property type="reaction ID" value="UER00093"/>
</dbReference>
<dbReference type="CDD" id="cd02516">
    <property type="entry name" value="CDP-ME_synthetase"/>
    <property type="match status" value="1"/>
</dbReference>
<dbReference type="Gene3D" id="3.90.550.10">
    <property type="entry name" value="Spore Coat Polysaccharide Biosynthesis Protein SpsA, Chain A"/>
    <property type="match status" value="1"/>
</dbReference>
<dbReference type="SUPFAM" id="SSF53448">
    <property type="entry name" value="Nucleotide-diphospho-sugar transferases"/>
    <property type="match status" value="1"/>
</dbReference>
<dbReference type="InterPro" id="IPR029044">
    <property type="entry name" value="Nucleotide-diphossugar_trans"/>
</dbReference>
<gene>
    <name evidence="9" type="ORF">A7Q10_03390</name>
</gene>
<dbReference type="GO" id="GO:0019288">
    <property type="term" value="P:isopentenyl diphosphate biosynthetic process, methylerythritol 4-phosphate pathway"/>
    <property type="evidence" value="ECO:0007669"/>
    <property type="project" value="UniProtKB-UniPathway"/>
</dbReference>
<dbReference type="PANTHER" id="PTHR32125">
    <property type="entry name" value="2-C-METHYL-D-ERYTHRITOL 4-PHOSPHATE CYTIDYLYLTRANSFERASE, CHLOROPLASTIC"/>
    <property type="match status" value="1"/>
</dbReference>
<comment type="caution">
    <text evidence="9">The sequence shown here is derived from an EMBL/GenBank/DDBJ whole genome shotgun (WGS) entry which is preliminary data.</text>
</comment>
<evidence type="ECO:0000256" key="7">
    <source>
        <dbReference type="ARBA" id="ARBA00022695"/>
    </source>
</evidence>
<dbReference type="Pfam" id="PF01128">
    <property type="entry name" value="IspD"/>
    <property type="match status" value="1"/>
</dbReference>